<dbReference type="InterPro" id="IPR045050">
    <property type="entry name" value="Synaptotagmin_plant"/>
</dbReference>
<dbReference type="GO" id="GO:0016020">
    <property type="term" value="C:membrane"/>
    <property type="evidence" value="ECO:0007669"/>
    <property type="project" value="UniProtKB-SubCell"/>
</dbReference>
<dbReference type="CDD" id="cd00030">
    <property type="entry name" value="C2"/>
    <property type="match status" value="1"/>
</dbReference>
<evidence type="ECO:0000259" key="14">
    <source>
        <dbReference type="PROSITE" id="PS51847"/>
    </source>
</evidence>
<evidence type="ECO:0000256" key="11">
    <source>
        <dbReference type="ARBA" id="ARBA00023136"/>
    </source>
</evidence>
<keyword evidence="5" id="KW-0479">Metal-binding</keyword>
<feature type="domain" description="C2" evidence="13">
    <location>
        <begin position="340"/>
        <end position="463"/>
    </location>
</feature>
<keyword evidence="16" id="KW-1185">Reference proteome</keyword>
<evidence type="ECO:0000256" key="10">
    <source>
        <dbReference type="ARBA" id="ARBA00023121"/>
    </source>
</evidence>
<name>A0A7J9MIH6_GOSSC</name>
<feature type="domain" description="SMP-LTD" evidence="14">
    <location>
        <begin position="167"/>
        <end position="349"/>
    </location>
</feature>
<dbReference type="Proteomes" id="UP000593576">
    <property type="component" value="Unassembled WGS sequence"/>
</dbReference>
<dbReference type="Pfam" id="PF17047">
    <property type="entry name" value="SMP_LBD"/>
    <property type="match status" value="1"/>
</dbReference>
<keyword evidence="9" id="KW-0445">Lipid transport</keyword>
<dbReference type="PANTHER" id="PTHR10774">
    <property type="entry name" value="EXTENDED SYNAPTOTAGMIN-RELATED"/>
    <property type="match status" value="1"/>
</dbReference>
<evidence type="ECO:0000313" key="16">
    <source>
        <dbReference type="Proteomes" id="UP000593576"/>
    </source>
</evidence>
<dbReference type="GO" id="GO:0005783">
    <property type="term" value="C:endoplasmic reticulum"/>
    <property type="evidence" value="ECO:0007669"/>
    <property type="project" value="TreeGrafter"/>
</dbReference>
<dbReference type="InterPro" id="IPR039010">
    <property type="entry name" value="Synaptotagmin_SMP"/>
</dbReference>
<evidence type="ECO:0000256" key="1">
    <source>
        <dbReference type="ARBA" id="ARBA00004167"/>
    </source>
</evidence>
<organism evidence="15 16">
    <name type="scientific">Gossypium schwendimanii</name>
    <name type="common">Cotton</name>
    <dbReference type="NCBI Taxonomy" id="34291"/>
    <lineage>
        <taxon>Eukaryota</taxon>
        <taxon>Viridiplantae</taxon>
        <taxon>Streptophyta</taxon>
        <taxon>Embryophyta</taxon>
        <taxon>Tracheophyta</taxon>
        <taxon>Spermatophyta</taxon>
        <taxon>Magnoliopsida</taxon>
        <taxon>eudicotyledons</taxon>
        <taxon>Gunneridae</taxon>
        <taxon>Pentapetalae</taxon>
        <taxon>rosids</taxon>
        <taxon>malvids</taxon>
        <taxon>Malvales</taxon>
        <taxon>Malvaceae</taxon>
        <taxon>Malvoideae</taxon>
        <taxon>Gossypium</taxon>
    </lineage>
</organism>
<dbReference type="InterPro" id="IPR035892">
    <property type="entry name" value="C2_domain_sf"/>
</dbReference>
<dbReference type="InterPro" id="IPR000008">
    <property type="entry name" value="C2_dom"/>
</dbReference>
<dbReference type="EMBL" id="JABFAF010000011">
    <property type="protein sequence ID" value="MBA0870882.1"/>
    <property type="molecule type" value="Genomic_DNA"/>
</dbReference>
<dbReference type="GO" id="GO:0046872">
    <property type="term" value="F:metal ion binding"/>
    <property type="evidence" value="ECO:0007669"/>
    <property type="project" value="UniProtKB-KW"/>
</dbReference>
<sequence>MGFLSTLLGIFGFGIGTSIGLLIGFFLFIYSKPKTVKGSLTKKYMNYQVLDRMGCMDFLVIQRLLNSLELDKPGDYIVKSWKDRWQIPDKEWNSDLIFDYIAFILDKTKGFTIPSKVRHDGEFATRNGFPHVIIVFYEPVPRPLYELDNDQLLDILPDIPLWVKCPDYERVDWLNKFVADMWPYLDKAICAQIRSATEPMFAEYVGKYQIEAIEFDNLSLGTIPPEIHGLKVCETNEKELVLEPAVRWAGNPNIVLTLKLLSFRITVQLVDLQIFMAPRITLKPLVPTFPCFATVAVSLLGKPDVDFGMSILGGDIMAIPGLYHFVQKTIKRQVASLYIWPQALEIPILDPATVAVKKPVGILHVKVVRAQKLLKKDILGTSDPYVKLNLSGERLPSKKTTIKKRNLNPEWNEKFKLIVKDPGSQVLQLQVFDWDKVGNHDRLGMQFVPLKFLTPYETKEFKLDLLKHTDSYDPQDKKQRGKIVVELMYAPFRADSGKLDGTQDGYSRKESGFDRTSDSEVFGGAGLLSVLIQGAEDVEGERHNNPYAIVFFRGETKRTKMTKRTRDPVWNEEFHYMLEEPPLNEKIHIEVMSKRTGFSFRSKEHLGNVDINLTDVVHNGRINKKYHLIDSKNGVIHVAIKWVTA</sequence>
<dbReference type="SUPFAM" id="SSF49562">
    <property type="entry name" value="C2 domain (Calcium/lipid-binding domain, CaLB)"/>
    <property type="match status" value="2"/>
</dbReference>
<dbReference type="CDD" id="cd21677">
    <property type="entry name" value="SMP_SYT"/>
    <property type="match status" value="1"/>
</dbReference>
<proteinExistence type="inferred from homology"/>
<evidence type="ECO:0000256" key="3">
    <source>
        <dbReference type="ARBA" id="ARBA00022448"/>
    </source>
</evidence>
<evidence type="ECO:0000256" key="7">
    <source>
        <dbReference type="ARBA" id="ARBA00022837"/>
    </source>
</evidence>
<keyword evidence="3" id="KW-0813">Transport</keyword>
<keyword evidence="7" id="KW-0106">Calcium</keyword>
<gene>
    <name evidence="15" type="ORF">Goshw_018236</name>
</gene>
<evidence type="ECO:0000256" key="8">
    <source>
        <dbReference type="ARBA" id="ARBA00022989"/>
    </source>
</evidence>
<keyword evidence="11 12" id="KW-0472">Membrane</keyword>
<keyword evidence="4 12" id="KW-0812">Transmembrane</keyword>
<dbReference type="GO" id="GO:0008289">
    <property type="term" value="F:lipid binding"/>
    <property type="evidence" value="ECO:0007669"/>
    <property type="project" value="UniProtKB-KW"/>
</dbReference>
<keyword evidence="8 12" id="KW-1133">Transmembrane helix</keyword>
<evidence type="ECO:0000256" key="12">
    <source>
        <dbReference type="SAM" id="Phobius"/>
    </source>
</evidence>
<dbReference type="PANTHER" id="PTHR10774:SF62">
    <property type="entry name" value="SYNAPTOTAGMIN-3"/>
    <property type="match status" value="1"/>
</dbReference>
<evidence type="ECO:0000256" key="5">
    <source>
        <dbReference type="ARBA" id="ARBA00022723"/>
    </source>
</evidence>
<feature type="transmembrane region" description="Helical" evidence="12">
    <location>
        <begin position="6"/>
        <end position="30"/>
    </location>
</feature>
<protein>
    <recommendedName>
        <fullName evidence="17">C2 domain-containing protein</fullName>
    </recommendedName>
</protein>
<dbReference type="OrthoDB" id="67700at2759"/>
<keyword evidence="10" id="KW-0446">Lipid-binding</keyword>
<dbReference type="SMART" id="SM00239">
    <property type="entry name" value="C2"/>
    <property type="match status" value="2"/>
</dbReference>
<reference evidence="15 16" key="1">
    <citation type="journal article" date="2019" name="Genome Biol. Evol.">
        <title>Insights into the evolution of the New World diploid cottons (Gossypium, subgenus Houzingenia) based on genome sequencing.</title>
        <authorList>
            <person name="Grover C.E."/>
            <person name="Arick M.A. 2nd"/>
            <person name="Thrash A."/>
            <person name="Conover J.L."/>
            <person name="Sanders W.S."/>
            <person name="Peterson D.G."/>
            <person name="Frelichowski J.E."/>
            <person name="Scheffler J.A."/>
            <person name="Scheffler B.E."/>
            <person name="Wendel J.F."/>
        </authorList>
    </citation>
    <scope>NUCLEOTIDE SEQUENCE [LARGE SCALE GENOMIC DNA]</scope>
    <source>
        <strain evidence="15">1</strain>
        <tissue evidence="15">Leaf</tissue>
    </source>
</reference>
<dbReference type="AlphaFoldDB" id="A0A7J9MIH6"/>
<dbReference type="Gene3D" id="2.60.40.150">
    <property type="entry name" value="C2 domain"/>
    <property type="match status" value="2"/>
</dbReference>
<comment type="caution">
    <text evidence="15">The sequence shown here is derived from an EMBL/GenBank/DDBJ whole genome shotgun (WGS) entry which is preliminary data.</text>
</comment>
<evidence type="ECO:0000256" key="9">
    <source>
        <dbReference type="ARBA" id="ARBA00023055"/>
    </source>
</evidence>
<feature type="domain" description="C2" evidence="13">
    <location>
        <begin position="507"/>
        <end position="626"/>
    </location>
</feature>
<dbReference type="PROSITE" id="PS51847">
    <property type="entry name" value="SMP"/>
    <property type="match status" value="1"/>
</dbReference>
<evidence type="ECO:0000259" key="13">
    <source>
        <dbReference type="PROSITE" id="PS50004"/>
    </source>
</evidence>
<keyword evidence="6" id="KW-0677">Repeat</keyword>
<evidence type="ECO:0008006" key="17">
    <source>
        <dbReference type="Google" id="ProtNLM"/>
    </source>
</evidence>
<evidence type="ECO:0000313" key="15">
    <source>
        <dbReference type="EMBL" id="MBA0870882.1"/>
    </source>
</evidence>
<dbReference type="FunFam" id="2.60.40.150:FF:000102">
    <property type="entry name" value="Synaptotagmin-2 isoform A"/>
    <property type="match status" value="1"/>
</dbReference>
<dbReference type="PROSITE" id="PS50004">
    <property type="entry name" value="C2"/>
    <property type="match status" value="2"/>
</dbReference>
<dbReference type="PRINTS" id="PR00360">
    <property type="entry name" value="C2DOMAIN"/>
</dbReference>
<accession>A0A7J9MIH6</accession>
<dbReference type="GO" id="GO:0006869">
    <property type="term" value="P:lipid transport"/>
    <property type="evidence" value="ECO:0007669"/>
    <property type="project" value="UniProtKB-KW"/>
</dbReference>
<dbReference type="Pfam" id="PF00168">
    <property type="entry name" value="C2"/>
    <property type="match status" value="2"/>
</dbReference>
<comment type="subcellular location">
    <subcellularLocation>
        <location evidence="1">Membrane</location>
        <topology evidence="1">Single-pass membrane protein</topology>
    </subcellularLocation>
</comment>
<dbReference type="InterPro" id="IPR031468">
    <property type="entry name" value="SMP_LBD"/>
</dbReference>
<comment type="similarity">
    <text evidence="2">Belongs to the synaptotagmin family.</text>
</comment>
<evidence type="ECO:0000256" key="4">
    <source>
        <dbReference type="ARBA" id="ARBA00022692"/>
    </source>
</evidence>
<evidence type="ECO:0000256" key="2">
    <source>
        <dbReference type="ARBA" id="ARBA00006996"/>
    </source>
</evidence>
<evidence type="ECO:0000256" key="6">
    <source>
        <dbReference type="ARBA" id="ARBA00022737"/>
    </source>
</evidence>